<dbReference type="Proteomes" id="UP000000445">
    <property type="component" value="Chromosome"/>
</dbReference>
<dbReference type="AlphaFoldDB" id="B9KBL7"/>
<dbReference type="eggNOG" id="COG1638">
    <property type="taxonomic scope" value="Bacteria"/>
</dbReference>
<dbReference type="NCBIfam" id="NF037995">
    <property type="entry name" value="TRAP_S1"/>
    <property type="match status" value="1"/>
</dbReference>
<dbReference type="KEGG" id="tna:CTN_0237"/>
<accession>B9KBL7</accession>
<keyword evidence="1" id="KW-0732">Signal</keyword>
<dbReference type="GO" id="GO:0055085">
    <property type="term" value="P:transmembrane transport"/>
    <property type="evidence" value="ECO:0007669"/>
    <property type="project" value="InterPro"/>
</dbReference>
<dbReference type="InterPro" id="IPR004682">
    <property type="entry name" value="TRAP_DctP"/>
</dbReference>
<evidence type="ECO:0000313" key="3">
    <source>
        <dbReference type="Proteomes" id="UP000000445"/>
    </source>
</evidence>
<dbReference type="PIRSF" id="PIRSF006470">
    <property type="entry name" value="DctB"/>
    <property type="match status" value="1"/>
</dbReference>
<dbReference type="Pfam" id="PF03480">
    <property type="entry name" value="DctP"/>
    <property type="match status" value="1"/>
</dbReference>
<dbReference type="EMBL" id="CP000916">
    <property type="protein sequence ID" value="ACM22413.1"/>
    <property type="molecule type" value="Genomic_DNA"/>
</dbReference>
<dbReference type="InterPro" id="IPR038404">
    <property type="entry name" value="TRAP_DctP_sf"/>
</dbReference>
<evidence type="ECO:0000256" key="1">
    <source>
        <dbReference type="ARBA" id="ARBA00022729"/>
    </source>
</evidence>
<dbReference type="Gene3D" id="3.40.190.170">
    <property type="entry name" value="Bacterial extracellular solute-binding protein, family 7"/>
    <property type="match status" value="1"/>
</dbReference>
<dbReference type="RefSeq" id="WP_015918747.1">
    <property type="nucleotide sequence ID" value="NC_011978.1"/>
</dbReference>
<dbReference type="InterPro" id="IPR018389">
    <property type="entry name" value="DctP_fam"/>
</dbReference>
<organism evidence="2 3">
    <name type="scientific">Thermotoga neapolitana (strain ATCC 49049 / DSM 4359 / NBRC 107923 / NS-E)</name>
    <dbReference type="NCBI Taxonomy" id="309803"/>
    <lineage>
        <taxon>Bacteria</taxon>
        <taxon>Thermotogati</taxon>
        <taxon>Thermotogota</taxon>
        <taxon>Thermotogae</taxon>
        <taxon>Thermotogales</taxon>
        <taxon>Thermotogaceae</taxon>
        <taxon>Thermotoga</taxon>
    </lineage>
</organism>
<dbReference type="HOGENOM" id="CLU_036176_4_0_0"/>
<dbReference type="GO" id="GO:0030288">
    <property type="term" value="C:outer membrane-bounded periplasmic space"/>
    <property type="evidence" value="ECO:0007669"/>
    <property type="project" value="InterPro"/>
</dbReference>
<dbReference type="STRING" id="309803.CTN_0237"/>
<gene>
    <name evidence="2" type="ordered locus">CTN_0237</name>
</gene>
<evidence type="ECO:0000313" key="2">
    <source>
        <dbReference type="EMBL" id="ACM22413.1"/>
    </source>
</evidence>
<proteinExistence type="predicted"/>
<dbReference type="GO" id="GO:0030246">
    <property type="term" value="F:carbohydrate binding"/>
    <property type="evidence" value="ECO:0007669"/>
    <property type="project" value="TreeGrafter"/>
</dbReference>
<dbReference type="CDD" id="cd13671">
    <property type="entry name" value="PBP2_TRAP_SBP_like_3"/>
    <property type="match status" value="1"/>
</dbReference>
<protein>
    <submittedName>
        <fullName evidence="2">C4-dicarboxylate-binding protein</fullName>
    </submittedName>
</protein>
<name>B9KBL7_THENN</name>
<keyword evidence="3" id="KW-1185">Reference proteome</keyword>
<reference evidence="2 3" key="1">
    <citation type="journal article" date="2009" name="Biosci. Biotechnol. Biochem.">
        <title>WeGAS: a web-based microbial genome annotation system.</title>
        <authorList>
            <person name="Lee D."/>
            <person name="Seo H."/>
            <person name="Park C."/>
            <person name="Park K."/>
        </authorList>
    </citation>
    <scope>NUCLEOTIDE SEQUENCE [LARGE SCALE GENOMIC DNA]</scope>
    <source>
        <strain evidence="3">ATCC 49049 / DSM 4359 / NBRC 107923 / NS-E</strain>
    </source>
</reference>
<dbReference type="PANTHER" id="PTHR33376">
    <property type="match status" value="1"/>
</dbReference>
<dbReference type="PANTHER" id="PTHR33376:SF2">
    <property type="entry name" value="DICARBOXYLATE-BINDING PERIPLASMIC PROTEIN"/>
    <property type="match status" value="1"/>
</dbReference>
<dbReference type="NCBIfam" id="TIGR00787">
    <property type="entry name" value="dctP"/>
    <property type="match status" value="1"/>
</dbReference>
<sequence length="320" mass="36256">MRKLLMLFVTLLVIVSISLFADPIILKAADDHAEGYPTVEALKFMGKIIEIMTNGKYKIEVYPSAQLGSEKETIEQTILGAIDIDRVSVSPLVAFYPPIGVLTLPYVFRDQDHMWKVLEGPIGEELLKGLEKVGLVGLCYYDAGARSFYTVKKPILKPEDLKGLKIRVQKNPVMIELMKTLGASPVPMAFEEVYTALQTGVIDGAENNPPSYYETRHFEVAPYYSLDGHTRIPEVVLVSKVLWDKLTDEEKLIFKTAALASAEYEKYLWNQWEEMALKKVQEGGAKIFHPDVTLFQKAVQPLYDRYPAYKEFLERIQAVK</sequence>